<reference evidence="1 2" key="2">
    <citation type="submission" date="2019-09" db="EMBL/GenBank/DDBJ databases">
        <authorList>
            <person name="Jin C."/>
        </authorList>
    </citation>
    <scope>NUCLEOTIDE SEQUENCE [LARGE SCALE GENOMIC DNA]</scope>
    <source>
        <strain evidence="1 2">BN140078</strain>
    </source>
</reference>
<protein>
    <submittedName>
        <fullName evidence="1">Uncharacterized protein</fullName>
    </submittedName>
</protein>
<dbReference type="InterPro" id="IPR027417">
    <property type="entry name" value="P-loop_NTPase"/>
</dbReference>
<gene>
    <name evidence="1" type="ORF">F0L74_21520</name>
</gene>
<sequence length="126" mass="14412">MQTKTMEPFNYEQALRVIIKRGKALCGPDYDISEEQEPIVRKLLTWFLHDEAQAAVEGISLEKGILLSRPVGCGKTTIMTILQSLSRKKRPFMIVACYDVAIDYADMGSRLSNRILVTRLRMPERH</sequence>
<dbReference type="Proteomes" id="UP000324611">
    <property type="component" value="Unassembled WGS sequence"/>
</dbReference>
<keyword evidence="2" id="KW-1185">Reference proteome</keyword>
<dbReference type="Gene3D" id="3.40.50.300">
    <property type="entry name" value="P-loop containing nucleotide triphosphate hydrolases"/>
    <property type="match status" value="1"/>
</dbReference>
<organism evidence="1 2">
    <name type="scientific">Chitinophaga agrisoli</name>
    <dbReference type="NCBI Taxonomy" id="2607653"/>
    <lineage>
        <taxon>Bacteria</taxon>
        <taxon>Pseudomonadati</taxon>
        <taxon>Bacteroidota</taxon>
        <taxon>Chitinophagia</taxon>
        <taxon>Chitinophagales</taxon>
        <taxon>Chitinophagaceae</taxon>
        <taxon>Chitinophaga</taxon>
    </lineage>
</organism>
<dbReference type="AlphaFoldDB" id="A0A5B2VKL7"/>
<reference evidence="1 2" key="1">
    <citation type="submission" date="2019-09" db="EMBL/GenBank/DDBJ databases">
        <title>Chitinophaga ginsengihumi sp. nov., isolated from soil of ginseng rhizosphere.</title>
        <authorList>
            <person name="Lee J."/>
        </authorList>
    </citation>
    <scope>NUCLEOTIDE SEQUENCE [LARGE SCALE GENOMIC DNA]</scope>
    <source>
        <strain evidence="1 2">BN140078</strain>
    </source>
</reference>
<accession>A0A5B2VKL7</accession>
<evidence type="ECO:0000313" key="1">
    <source>
        <dbReference type="EMBL" id="KAA2238797.1"/>
    </source>
</evidence>
<proteinExistence type="predicted"/>
<dbReference type="SUPFAM" id="SSF52540">
    <property type="entry name" value="P-loop containing nucleoside triphosphate hydrolases"/>
    <property type="match status" value="1"/>
</dbReference>
<evidence type="ECO:0000313" key="2">
    <source>
        <dbReference type="Proteomes" id="UP000324611"/>
    </source>
</evidence>
<dbReference type="RefSeq" id="WP_149839976.1">
    <property type="nucleotide sequence ID" value="NZ_VUOC01000004.1"/>
</dbReference>
<name>A0A5B2VKL7_9BACT</name>
<dbReference type="EMBL" id="VUOC01000004">
    <property type="protein sequence ID" value="KAA2238797.1"/>
    <property type="molecule type" value="Genomic_DNA"/>
</dbReference>
<comment type="caution">
    <text evidence="1">The sequence shown here is derived from an EMBL/GenBank/DDBJ whole genome shotgun (WGS) entry which is preliminary data.</text>
</comment>